<organism evidence="1 2">
    <name type="scientific">Acholeplasma hippikon</name>
    <dbReference type="NCBI Taxonomy" id="264636"/>
    <lineage>
        <taxon>Bacteria</taxon>
        <taxon>Bacillati</taxon>
        <taxon>Mycoplasmatota</taxon>
        <taxon>Mollicutes</taxon>
        <taxon>Acholeplasmatales</taxon>
        <taxon>Acholeplasmataceae</taxon>
        <taxon>Acholeplasma</taxon>
    </lineage>
</organism>
<dbReference type="KEGG" id="ahk:NCTC10172_00493"/>
<reference evidence="1 2" key="1">
    <citation type="submission" date="2019-01" db="EMBL/GenBank/DDBJ databases">
        <authorList>
            <consortium name="Pathogen Informatics"/>
        </authorList>
    </citation>
    <scope>NUCLEOTIDE SEQUENCE [LARGE SCALE GENOMIC DNA]</scope>
    <source>
        <strain evidence="1 2">NCTC10172</strain>
    </source>
</reference>
<dbReference type="Proteomes" id="UP000290909">
    <property type="component" value="Chromosome"/>
</dbReference>
<proteinExistence type="predicted"/>
<dbReference type="EMBL" id="LR215050">
    <property type="protein sequence ID" value="VEU82482.1"/>
    <property type="molecule type" value="Genomic_DNA"/>
</dbReference>
<keyword evidence="2" id="KW-1185">Reference proteome</keyword>
<evidence type="ECO:0000313" key="2">
    <source>
        <dbReference type="Proteomes" id="UP000290909"/>
    </source>
</evidence>
<dbReference type="AlphaFoldDB" id="A0A449BJ65"/>
<evidence type="ECO:0000313" key="1">
    <source>
        <dbReference type="EMBL" id="VEU82482.1"/>
    </source>
</evidence>
<dbReference type="STRING" id="1408416.GCA_000702765_00183"/>
<name>A0A449BJ65_9MOLU</name>
<sequence>MKKNIFADLNIDRVYKNEFKKLNDKDFIVWINEIFGPYDFSSYSKLKDEILNHFDKNLNEYIMQIDELLKHEIKYEKYFLQALKELILSQKNKENIFKSLDLLTKYVYKYTKSLDEMIAEKLRHYKLLIKWSLKD</sequence>
<protein>
    <submittedName>
        <fullName evidence="1">Uncharacterized protein</fullName>
    </submittedName>
</protein>
<gene>
    <name evidence="1" type="ORF">NCTC10172_00493</name>
</gene>
<accession>A0A449BJ65</accession>